<dbReference type="Proteomes" id="UP000192917">
    <property type="component" value="Unassembled WGS sequence"/>
</dbReference>
<dbReference type="RefSeq" id="WP_159460073.1">
    <property type="nucleotide sequence ID" value="NZ_FWZX01000001.1"/>
</dbReference>
<feature type="chain" id="PRO_5012938433" evidence="1">
    <location>
        <begin position="28"/>
        <end position="207"/>
    </location>
</feature>
<dbReference type="InterPro" id="IPR008869">
    <property type="entry name" value="MlaC/ttg2D"/>
</dbReference>
<sequence>MLLPRCRRLLAVLAAAFLALAPLAASAAEAAPAEQVQTVDGALLEAMKQAKELGFEGRYKLLEPVLDKVFDFAYMAQIAVGRHWNQLDDGQRQALVDAFGKMSVATFASRFDGYSGEKFEVGDTRDGPRGTKLVINRLIKTSGEAVPINFLLRDDDGGWRIIDILLEAKYSELATKRSEYTAVVENQGFDKLLQLLGDKIAELRAKG</sequence>
<evidence type="ECO:0000313" key="3">
    <source>
        <dbReference type="Proteomes" id="UP000192917"/>
    </source>
</evidence>
<keyword evidence="1" id="KW-0732">Signal</keyword>
<dbReference type="PANTHER" id="PTHR36573:SF1">
    <property type="entry name" value="INTERMEMBRANE PHOSPHOLIPID TRANSPORT SYSTEM BINDING PROTEIN MLAC"/>
    <property type="match status" value="1"/>
</dbReference>
<feature type="signal peptide" evidence="1">
    <location>
        <begin position="1"/>
        <end position="27"/>
    </location>
</feature>
<dbReference type="AlphaFoldDB" id="A0A1Y6BC54"/>
<evidence type="ECO:0000256" key="1">
    <source>
        <dbReference type="SAM" id="SignalP"/>
    </source>
</evidence>
<accession>A0A1Y6BC54</accession>
<evidence type="ECO:0000313" key="2">
    <source>
        <dbReference type="EMBL" id="SME93290.1"/>
    </source>
</evidence>
<dbReference type="Pfam" id="PF05494">
    <property type="entry name" value="MlaC"/>
    <property type="match status" value="1"/>
</dbReference>
<dbReference type="STRING" id="560819.SAMN05428998_101574"/>
<organism evidence="2 3">
    <name type="scientific">Tistlia consotensis USBA 355</name>
    <dbReference type="NCBI Taxonomy" id="560819"/>
    <lineage>
        <taxon>Bacteria</taxon>
        <taxon>Pseudomonadati</taxon>
        <taxon>Pseudomonadota</taxon>
        <taxon>Alphaproteobacteria</taxon>
        <taxon>Rhodospirillales</taxon>
        <taxon>Rhodovibrionaceae</taxon>
        <taxon>Tistlia</taxon>
    </lineage>
</organism>
<gene>
    <name evidence="2" type="ORF">SAMN05428998_101574</name>
</gene>
<protein>
    <submittedName>
        <fullName evidence="2">Phospholipid transport system substrate-binding protein</fullName>
    </submittedName>
</protein>
<keyword evidence="3" id="KW-1185">Reference proteome</keyword>
<dbReference type="NCBIfam" id="TIGR03481">
    <property type="entry name" value="HpnM"/>
    <property type="match status" value="1"/>
</dbReference>
<name>A0A1Y6BC54_9PROT</name>
<dbReference type="InterPro" id="IPR017842">
    <property type="entry name" value="Hopanoid_biosyn-assoc_HpnM"/>
</dbReference>
<dbReference type="Gene3D" id="3.10.450.710">
    <property type="entry name" value="Tgt2/MlaC"/>
    <property type="match status" value="1"/>
</dbReference>
<dbReference type="InterPro" id="IPR042245">
    <property type="entry name" value="Tgt2/MlaC_sf"/>
</dbReference>
<proteinExistence type="predicted"/>
<reference evidence="2 3" key="1">
    <citation type="submission" date="2017-04" db="EMBL/GenBank/DDBJ databases">
        <authorList>
            <person name="Afonso C.L."/>
            <person name="Miller P.J."/>
            <person name="Scott M.A."/>
            <person name="Spackman E."/>
            <person name="Goraichik I."/>
            <person name="Dimitrov K.M."/>
            <person name="Suarez D.L."/>
            <person name="Swayne D.E."/>
        </authorList>
    </citation>
    <scope>NUCLEOTIDE SEQUENCE [LARGE SCALE GENOMIC DNA]</scope>
    <source>
        <strain evidence="2 3">USBA 355</strain>
    </source>
</reference>
<dbReference type="EMBL" id="FWZX01000001">
    <property type="protein sequence ID" value="SME93290.1"/>
    <property type="molecule type" value="Genomic_DNA"/>
</dbReference>
<dbReference type="PANTHER" id="PTHR36573">
    <property type="entry name" value="INTERMEMBRANE PHOSPHOLIPID TRANSPORT SYSTEM BINDING PROTEIN MLAC"/>
    <property type="match status" value="1"/>
</dbReference>